<accession>A0A9X9XJI9</accession>
<sequence>MRCRAAFLALLFCLFAGAAAAQPAVLVLDGSSSMWGRIGTRSKVDIVRDAVAGLMSRWAAARPVGLVAYGHRRAQDCADIEMLRAPATNAAGIVALTQRITPRGRTPMADAVRLAAEALGPGGGSIILVTDGIETCHPDPCAVAQQIARSGVRLVVHTVAFALADPAALAQLRCMAQATGGLALAAPDAENLATALDRAAAMPTPGPRAAAPRAEPVPQPRLVVTLRLCPQCDPMTGDARIILRRGEEVVATDGEPFGRFFDLPAGDYTVAVEATLFHRAPVPVSVPPAGLARAEIVLDAGWLVAEARTAPSGNAVPPAFGVEWAIASGPSGSEAAGAEVRAGPVYLVPAGAHRLRARLGNAQAAAEAVVAAGEVVTRRLAIPYGVLALEGTGAASITITALDRDPAVFGEWHLAEAGRIPLAPGRYLVTADRDGRRLAAEVEIRGEMVVEPTLEPRD</sequence>
<dbReference type="SUPFAM" id="SSF53300">
    <property type="entry name" value="vWA-like"/>
    <property type="match status" value="1"/>
</dbReference>
<dbReference type="InterPro" id="IPR051266">
    <property type="entry name" value="CLCR"/>
</dbReference>
<dbReference type="AlphaFoldDB" id="A0A9X9XJI9"/>
<dbReference type="RefSeq" id="WP_211849486.1">
    <property type="nucleotide sequence ID" value="NZ_JAAEDL010000045.1"/>
</dbReference>
<proteinExistence type="predicted"/>
<protein>
    <submittedName>
        <fullName evidence="3">VWA domain-containing protein</fullName>
    </submittedName>
</protein>
<keyword evidence="4" id="KW-1185">Reference proteome</keyword>
<comment type="caution">
    <text evidence="3">The sequence shown here is derived from an EMBL/GenBank/DDBJ whole genome shotgun (WGS) entry which is preliminary data.</text>
</comment>
<evidence type="ECO:0000256" key="1">
    <source>
        <dbReference type="SAM" id="SignalP"/>
    </source>
</evidence>
<dbReference type="EMBL" id="JAAEDL010000045">
    <property type="protein sequence ID" value="MBR0683875.1"/>
    <property type="molecule type" value="Genomic_DNA"/>
</dbReference>
<dbReference type="Proteomes" id="UP001138709">
    <property type="component" value="Unassembled WGS sequence"/>
</dbReference>
<keyword evidence="1" id="KW-0732">Signal</keyword>
<dbReference type="PANTHER" id="PTHR10579">
    <property type="entry name" value="CALCIUM-ACTIVATED CHLORIDE CHANNEL REGULATOR"/>
    <property type="match status" value="1"/>
</dbReference>
<feature type="signal peptide" evidence="1">
    <location>
        <begin position="1"/>
        <end position="21"/>
    </location>
</feature>
<dbReference type="PANTHER" id="PTHR10579:SF43">
    <property type="entry name" value="ZINC FINGER (C3HC4-TYPE RING FINGER) FAMILY PROTEIN"/>
    <property type="match status" value="1"/>
</dbReference>
<evidence type="ECO:0000313" key="3">
    <source>
        <dbReference type="EMBL" id="MBR0683875.1"/>
    </source>
</evidence>
<name>A0A9X9XJI9_9PROT</name>
<gene>
    <name evidence="3" type="ORF">GXW74_25610</name>
</gene>
<reference evidence="3" key="2">
    <citation type="journal article" date="2021" name="Syst. Appl. Microbiol.">
        <title>Roseomonas hellenica sp. nov., isolated from roots of wild-growing Alkanna tinctoria.</title>
        <authorList>
            <person name="Rat A."/>
            <person name="Naranjo H.D."/>
            <person name="Lebbe L."/>
            <person name="Cnockaert M."/>
            <person name="Krigas N."/>
            <person name="Grigoriadou K."/>
            <person name="Maloupa E."/>
            <person name="Willems A."/>
        </authorList>
    </citation>
    <scope>NUCLEOTIDE SEQUENCE</scope>
    <source>
        <strain evidence="3">LMG 31228</strain>
    </source>
</reference>
<dbReference type="SMART" id="SM00327">
    <property type="entry name" value="VWA"/>
    <property type="match status" value="1"/>
</dbReference>
<dbReference type="InterPro" id="IPR002035">
    <property type="entry name" value="VWF_A"/>
</dbReference>
<reference evidence="3" key="1">
    <citation type="submission" date="2020-01" db="EMBL/GenBank/DDBJ databases">
        <authorList>
            <person name="Rat A."/>
        </authorList>
    </citation>
    <scope>NUCLEOTIDE SEQUENCE</scope>
    <source>
        <strain evidence="3">LMG 31228</strain>
    </source>
</reference>
<dbReference type="Gene3D" id="3.40.50.410">
    <property type="entry name" value="von Willebrand factor, type A domain"/>
    <property type="match status" value="1"/>
</dbReference>
<feature type="domain" description="VWFA" evidence="2">
    <location>
        <begin position="23"/>
        <end position="199"/>
    </location>
</feature>
<organism evidence="3 4">
    <name type="scientific">Neoroseomonas eburnea</name>
    <dbReference type="NCBI Taxonomy" id="1346889"/>
    <lineage>
        <taxon>Bacteria</taxon>
        <taxon>Pseudomonadati</taxon>
        <taxon>Pseudomonadota</taxon>
        <taxon>Alphaproteobacteria</taxon>
        <taxon>Acetobacterales</taxon>
        <taxon>Acetobacteraceae</taxon>
        <taxon>Neoroseomonas</taxon>
    </lineage>
</organism>
<dbReference type="Pfam" id="PF13519">
    <property type="entry name" value="VWA_2"/>
    <property type="match status" value="1"/>
</dbReference>
<evidence type="ECO:0000313" key="4">
    <source>
        <dbReference type="Proteomes" id="UP001138709"/>
    </source>
</evidence>
<evidence type="ECO:0000259" key="2">
    <source>
        <dbReference type="PROSITE" id="PS50234"/>
    </source>
</evidence>
<dbReference type="InterPro" id="IPR036465">
    <property type="entry name" value="vWFA_dom_sf"/>
</dbReference>
<dbReference type="PROSITE" id="PS50234">
    <property type="entry name" value="VWFA"/>
    <property type="match status" value="1"/>
</dbReference>
<feature type="chain" id="PRO_5040952189" evidence="1">
    <location>
        <begin position="22"/>
        <end position="458"/>
    </location>
</feature>